<proteinExistence type="predicted"/>
<dbReference type="RefSeq" id="WP_379000441.1">
    <property type="nucleotide sequence ID" value="NZ_JBHSMT010000030.1"/>
</dbReference>
<keyword evidence="2" id="KW-1185">Reference proteome</keyword>
<dbReference type="Proteomes" id="UP001596045">
    <property type="component" value="Unassembled WGS sequence"/>
</dbReference>
<evidence type="ECO:0000313" key="1">
    <source>
        <dbReference type="EMBL" id="MFC5476337.1"/>
    </source>
</evidence>
<sequence>MSIVRTRAVIDTVKALDPNTVGKQQMLDSTLAFARVNCKKQANAD</sequence>
<reference evidence="2" key="1">
    <citation type="journal article" date="2019" name="Int. J. Syst. Evol. Microbiol.">
        <title>The Global Catalogue of Microorganisms (GCM) 10K type strain sequencing project: providing services to taxonomists for standard genome sequencing and annotation.</title>
        <authorList>
            <consortium name="The Broad Institute Genomics Platform"/>
            <consortium name="The Broad Institute Genome Sequencing Center for Infectious Disease"/>
            <person name="Wu L."/>
            <person name="Ma J."/>
        </authorList>
    </citation>
    <scope>NUCLEOTIDE SEQUENCE [LARGE SCALE GENOMIC DNA]</scope>
    <source>
        <strain evidence="2">JCM 17066</strain>
    </source>
</reference>
<protein>
    <submittedName>
        <fullName evidence="1">Uncharacterized protein</fullName>
    </submittedName>
</protein>
<comment type="caution">
    <text evidence="1">The sequence shown here is derived from an EMBL/GenBank/DDBJ whole genome shotgun (WGS) entry which is preliminary data.</text>
</comment>
<gene>
    <name evidence="1" type="ORF">ACFPM8_20425</name>
</gene>
<dbReference type="EMBL" id="JBHSMT010000030">
    <property type="protein sequence ID" value="MFC5476337.1"/>
    <property type="molecule type" value="Genomic_DNA"/>
</dbReference>
<name>A0ABW0MGV3_9BURK</name>
<evidence type="ECO:0000313" key="2">
    <source>
        <dbReference type="Proteomes" id="UP001596045"/>
    </source>
</evidence>
<organism evidence="1 2">
    <name type="scientific">Paraherbaspirillum soli</name>
    <dbReference type="NCBI Taxonomy" id="631222"/>
    <lineage>
        <taxon>Bacteria</taxon>
        <taxon>Pseudomonadati</taxon>
        <taxon>Pseudomonadota</taxon>
        <taxon>Betaproteobacteria</taxon>
        <taxon>Burkholderiales</taxon>
        <taxon>Oxalobacteraceae</taxon>
        <taxon>Paraherbaspirillum</taxon>
    </lineage>
</organism>
<accession>A0ABW0MGV3</accession>